<feature type="region of interest" description="Disordered" evidence="1">
    <location>
        <begin position="24"/>
        <end position="63"/>
    </location>
</feature>
<gene>
    <name evidence="2" type="ORF">B0H15DRAFT_112954</name>
</gene>
<dbReference type="AlphaFoldDB" id="A0AAD6UG27"/>
<evidence type="ECO:0000313" key="3">
    <source>
        <dbReference type="Proteomes" id="UP001222325"/>
    </source>
</evidence>
<keyword evidence="3" id="KW-1185">Reference proteome</keyword>
<reference evidence="2" key="1">
    <citation type="submission" date="2023-03" db="EMBL/GenBank/DDBJ databases">
        <title>Massive genome expansion in bonnet fungi (Mycena s.s.) driven by repeated elements and novel gene families across ecological guilds.</title>
        <authorList>
            <consortium name="Lawrence Berkeley National Laboratory"/>
            <person name="Harder C.B."/>
            <person name="Miyauchi S."/>
            <person name="Viragh M."/>
            <person name="Kuo A."/>
            <person name="Thoen E."/>
            <person name="Andreopoulos B."/>
            <person name="Lu D."/>
            <person name="Skrede I."/>
            <person name="Drula E."/>
            <person name="Henrissat B."/>
            <person name="Morin E."/>
            <person name="Kohler A."/>
            <person name="Barry K."/>
            <person name="LaButti K."/>
            <person name="Morin E."/>
            <person name="Salamov A."/>
            <person name="Lipzen A."/>
            <person name="Mereny Z."/>
            <person name="Hegedus B."/>
            <person name="Baldrian P."/>
            <person name="Stursova M."/>
            <person name="Weitz H."/>
            <person name="Taylor A."/>
            <person name="Grigoriev I.V."/>
            <person name="Nagy L.G."/>
            <person name="Martin F."/>
            <person name="Kauserud H."/>
        </authorList>
    </citation>
    <scope>NUCLEOTIDE SEQUENCE</scope>
    <source>
        <strain evidence="2">CBHHK173m</strain>
    </source>
</reference>
<organism evidence="2 3">
    <name type="scientific">Mycena belliarum</name>
    <dbReference type="NCBI Taxonomy" id="1033014"/>
    <lineage>
        <taxon>Eukaryota</taxon>
        <taxon>Fungi</taxon>
        <taxon>Dikarya</taxon>
        <taxon>Basidiomycota</taxon>
        <taxon>Agaricomycotina</taxon>
        <taxon>Agaricomycetes</taxon>
        <taxon>Agaricomycetidae</taxon>
        <taxon>Agaricales</taxon>
        <taxon>Marasmiineae</taxon>
        <taxon>Mycenaceae</taxon>
        <taxon>Mycena</taxon>
    </lineage>
</organism>
<proteinExistence type="predicted"/>
<dbReference type="EMBL" id="JARJCN010000013">
    <property type="protein sequence ID" value="KAJ7095423.1"/>
    <property type="molecule type" value="Genomic_DNA"/>
</dbReference>
<comment type="caution">
    <text evidence="2">The sequence shown here is derived from an EMBL/GenBank/DDBJ whole genome shotgun (WGS) entry which is preliminary data.</text>
</comment>
<evidence type="ECO:0000256" key="1">
    <source>
        <dbReference type="SAM" id="MobiDB-lite"/>
    </source>
</evidence>
<accession>A0AAD6UG27</accession>
<protein>
    <submittedName>
        <fullName evidence="2">Uncharacterized protein</fullName>
    </submittedName>
</protein>
<evidence type="ECO:0000313" key="2">
    <source>
        <dbReference type="EMBL" id="KAJ7095423.1"/>
    </source>
</evidence>
<name>A0AAD6UG27_9AGAR</name>
<dbReference type="Proteomes" id="UP001222325">
    <property type="component" value="Unassembled WGS sequence"/>
</dbReference>
<sequence>MWPSLGNQSPGQLTLFPNLVIPSENGFSPSGTMEDTRPMPSLRGPLPPTRPWITGTATKSDGRHRIPVGRLSRGERQSEASLLLNHGRIGAAIRDEEKTIKNGQVARDTTQVAPKLEGLLGKRRHRSGLQTKLRQWTTGHGCPHLLGRLLGRGSVKIIETNTLLATITTKLRWGVEGATQTTIPPIEVTATRITGHSEIGGMMMEISTIGLGVKAKAQTRDMTLHRPLANILDRHLVPARARGHQSHSIPADLPVVARGPLLTRRKPNEDDETRAPQISMVISPSMAIMQYGPGNLYRSPQITLCAGEMAPHHPA</sequence>